<dbReference type="PANTHER" id="PTHR12124:SF47">
    <property type="entry name" value="EXOSOME COMPONENT 10"/>
    <property type="match status" value="1"/>
</dbReference>
<dbReference type="Pfam" id="PF01612">
    <property type="entry name" value="DNA_pol_A_exo1"/>
    <property type="match status" value="1"/>
</dbReference>
<feature type="region of interest" description="Disordered" evidence="9">
    <location>
        <begin position="780"/>
        <end position="829"/>
    </location>
</feature>
<evidence type="ECO:0000256" key="2">
    <source>
        <dbReference type="ARBA" id="ARBA00022552"/>
    </source>
</evidence>
<dbReference type="InterPro" id="IPR012588">
    <property type="entry name" value="Exosome-assoc_fac_Rrp6_N"/>
</dbReference>
<comment type="similarity">
    <text evidence="8">Belongs to the exosome component 10/RRP6 family.</text>
</comment>
<dbReference type="AlphaFoldDB" id="A0A9W8LV48"/>
<dbReference type="Pfam" id="PF00570">
    <property type="entry name" value="HRDC"/>
    <property type="match status" value="1"/>
</dbReference>
<evidence type="ECO:0000259" key="10">
    <source>
        <dbReference type="PROSITE" id="PS50967"/>
    </source>
</evidence>
<dbReference type="GO" id="GO:0005730">
    <property type="term" value="C:nucleolus"/>
    <property type="evidence" value="ECO:0007669"/>
    <property type="project" value="TreeGrafter"/>
</dbReference>
<gene>
    <name evidence="11" type="primary">RRP6</name>
    <name evidence="11" type="ORF">H4R20_001978</name>
</gene>
<dbReference type="GO" id="GO:0071039">
    <property type="term" value="P:nuclear polyadenylation-dependent CUT catabolic process"/>
    <property type="evidence" value="ECO:0007669"/>
    <property type="project" value="TreeGrafter"/>
</dbReference>
<dbReference type="Proteomes" id="UP001140094">
    <property type="component" value="Unassembled WGS sequence"/>
</dbReference>
<dbReference type="InterPro" id="IPR044876">
    <property type="entry name" value="HRDC_dom_sf"/>
</dbReference>
<dbReference type="GO" id="GO:0071051">
    <property type="term" value="P:poly(A)-dependent snoRNA 3'-end processing"/>
    <property type="evidence" value="ECO:0007669"/>
    <property type="project" value="TreeGrafter"/>
</dbReference>
<evidence type="ECO:0000256" key="3">
    <source>
        <dbReference type="ARBA" id="ARBA00022722"/>
    </source>
</evidence>
<evidence type="ECO:0000256" key="4">
    <source>
        <dbReference type="ARBA" id="ARBA00022801"/>
    </source>
</evidence>
<dbReference type="FunFam" id="3.30.420.10:FF:000059">
    <property type="entry name" value="Exosome complex exonuclease Rrp6"/>
    <property type="match status" value="1"/>
</dbReference>
<feature type="region of interest" description="Disordered" evidence="9">
    <location>
        <begin position="677"/>
        <end position="763"/>
    </location>
</feature>
<dbReference type="InterPro" id="IPR012337">
    <property type="entry name" value="RNaseH-like_sf"/>
</dbReference>
<dbReference type="SMART" id="SM00341">
    <property type="entry name" value="HRDC"/>
    <property type="match status" value="1"/>
</dbReference>
<feature type="compositionally biased region" description="Polar residues" evidence="9">
    <location>
        <begin position="814"/>
        <end position="829"/>
    </location>
</feature>
<name>A0A9W8LV48_9FUNG</name>
<keyword evidence="5" id="KW-0271">Exosome</keyword>
<evidence type="ECO:0000313" key="11">
    <source>
        <dbReference type="EMBL" id="KAJ2805703.1"/>
    </source>
</evidence>
<dbReference type="InterPro" id="IPR045092">
    <property type="entry name" value="Rrp6-like"/>
</dbReference>
<dbReference type="InterPro" id="IPR002121">
    <property type="entry name" value="HRDC_dom"/>
</dbReference>
<sequence>MADFTSDFDGSLAGAFAALVRATKAAGRLPEDIGFHRTLDEDVDARLAGVSERVVQMAQQLQGSGRTGDEAEPVTVDDVAVQGSEGWAAGAAFRKAVDAVDTLLERIDAGLEGGRRMGAAERGTAVATTVRGAAVRMVHAANVARPQLAFADGVDNSPDTAFVWKIRTKPHARVALDHGLPGREVADTALGRHLQGQGISRPGSPRTGSVAELPHPYEYEITHLEPAAQLFEARTAQKPGPWNDTPFAFVDTAEGLQEMLAHLQTANEIAVDLEHHDYRSYQGFTCLVQISTRQRDYVVDALALRADLWQLNEVTADPQRVKVLHGAESDVVWLQRDFGVYLVGLFDTYHATKVLNMAHHSLAHLLRTYSGVDVDKKYQLADWRLRPVPAEMLDYARGDTHYLLHIFDCLRAELLERGAQLVGCNVGALDSPHFGQLCGMDVVRTATQPMDEVLRRSGQTALRRYVKEPYDADAGEGVGGWARLLRKWRHPFTPRHLAVFRALHRWRDTCAREEDESPRYVLPNHMLFAVASKAPRDVAALLALCQPTPPLVRLHAADIVALIAHEWLVADLRLRDADTLPAAANARPLSDVQPVHIRFDEPSEETPRVSDDVLSEDLLAAANPLVSPVSGLFGTGLSAEHGIAATPAANLAREIRSNLVLSVAVPSAVVAAASPEPEFVKPSQRNVAPRPSQQDLPPPPQPVVLSESMAKLNTSDQDMSKIDLTEEEEEEDSTINQSRRKRPRKKKSVKSSVSPSAMSPTTVKPFDYAATDAAEAIADTVAPAKKQRRKRNANFDPYSQINTPKDLAPPPSKTRVSSKSGNRTISYKK</sequence>
<dbReference type="GO" id="GO:0071035">
    <property type="term" value="P:nuclear polyadenylation-dependent rRNA catabolic process"/>
    <property type="evidence" value="ECO:0007669"/>
    <property type="project" value="TreeGrafter"/>
</dbReference>
<evidence type="ECO:0000313" key="12">
    <source>
        <dbReference type="Proteomes" id="UP001140094"/>
    </source>
</evidence>
<dbReference type="GO" id="GO:0000176">
    <property type="term" value="C:nuclear exosome (RNase complex)"/>
    <property type="evidence" value="ECO:0007669"/>
    <property type="project" value="InterPro"/>
</dbReference>
<dbReference type="GO" id="GO:0071038">
    <property type="term" value="P:TRAMP-dependent tRNA surveillance pathway"/>
    <property type="evidence" value="ECO:0007669"/>
    <property type="project" value="TreeGrafter"/>
</dbReference>
<evidence type="ECO:0000256" key="9">
    <source>
        <dbReference type="SAM" id="MobiDB-lite"/>
    </source>
</evidence>
<reference evidence="11" key="1">
    <citation type="submission" date="2022-07" db="EMBL/GenBank/DDBJ databases">
        <title>Phylogenomic reconstructions and comparative analyses of Kickxellomycotina fungi.</title>
        <authorList>
            <person name="Reynolds N.K."/>
            <person name="Stajich J.E."/>
            <person name="Barry K."/>
            <person name="Grigoriev I.V."/>
            <person name="Crous P."/>
            <person name="Smith M.E."/>
        </authorList>
    </citation>
    <scope>NUCLEOTIDE SEQUENCE</scope>
    <source>
        <strain evidence="11">NRRL 1565</strain>
    </source>
</reference>
<dbReference type="Pfam" id="PF08066">
    <property type="entry name" value="PMC2NT"/>
    <property type="match status" value="1"/>
</dbReference>
<dbReference type="Gene3D" id="3.30.420.10">
    <property type="entry name" value="Ribonuclease H-like superfamily/Ribonuclease H"/>
    <property type="match status" value="1"/>
</dbReference>
<accession>A0A9W8LV48</accession>
<feature type="compositionally biased region" description="Basic residues" evidence="9">
    <location>
        <begin position="738"/>
        <end position="749"/>
    </location>
</feature>
<dbReference type="PROSITE" id="PS50967">
    <property type="entry name" value="HRDC"/>
    <property type="match status" value="1"/>
</dbReference>
<dbReference type="GO" id="GO:0000166">
    <property type="term" value="F:nucleotide binding"/>
    <property type="evidence" value="ECO:0007669"/>
    <property type="project" value="InterPro"/>
</dbReference>
<dbReference type="GO" id="GO:0071040">
    <property type="term" value="P:nuclear polyadenylation-dependent antisense transcript catabolic process"/>
    <property type="evidence" value="ECO:0007669"/>
    <property type="project" value="TreeGrafter"/>
</dbReference>
<comment type="caution">
    <text evidence="11">The sequence shown here is derived from an EMBL/GenBank/DDBJ whole genome shotgun (WGS) entry which is preliminary data.</text>
</comment>
<proteinExistence type="inferred from homology"/>
<evidence type="ECO:0000256" key="6">
    <source>
        <dbReference type="ARBA" id="ARBA00022839"/>
    </source>
</evidence>
<feature type="domain" description="HRDC" evidence="10">
    <location>
        <begin position="493"/>
        <end position="573"/>
    </location>
</feature>
<keyword evidence="12" id="KW-1185">Reference proteome</keyword>
<protein>
    <submittedName>
        <fullName evidence="11">Exosome nuclease subunit</fullName>
    </submittedName>
</protein>
<dbReference type="GO" id="GO:0000467">
    <property type="term" value="P:exonucleolytic trimming to generate mature 3'-end of 5.8S rRNA from tricistronic rRNA transcript (SSU-rRNA, 5.8S rRNA, LSU-rRNA)"/>
    <property type="evidence" value="ECO:0007669"/>
    <property type="project" value="InterPro"/>
</dbReference>
<evidence type="ECO:0000256" key="8">
    <source>
        <dbReference type="ARBA" id="ARBA00043957"/>
    </source>
</evidence>
<dbReference type="GO" id="GO:0071036">
    <property type="term" value="P:nuclear polyadenylation-dependent snoRNA catabolic process"/>
    <property type="evidence" value="ECO:0007669"/>
    <property type="project" value="TreeGrafter"/>
</dbReference>
<dbReference type="SMART" id="SM00474">
    <property type="entry name" value="35EXOc"/>
    <property type="match status" value="1"/>
</dbReference>
<keyword evidence="7" id="KW-0539">Nucleus</keyword>
<dbReference type="InterPro" id="IPR036397">
    <property type="entry name" value="RNaseH_sf"/>
</dbReference>
<dbReference type="InterPro" id="IPR049559">
    <property type="entry name" value="Rrp6p-like_exo"/>
</dbReference>
<dbReference type="Gene3D" id="1.10.150.80">
    <property type="entry name" value="HRDC domain"/>
    <property type="match status" value="1"/>
</dbReference>
<dbReference type="EMBL" id="JANBUO010000264">
    <property type="protein sequence ID" value="KAJ2805703.1"/>
    <property type="molecule type" value="Genomic_DNA"/>
</dbReference>
<comment type="subcellular location">
    <subcellularLocation>
        <location evidence="1">Nucleus</location>
    </subcellularLocation>
</comment>
<dbReference type="CDD" id="cd06147">
    <property type="entry name" value="Rrp6p_like_exo"/>
    <property type="match status" value="1"/>
</dbReference>
<dbReference type="SUPFAM" id="SSF47819">
    <property type="entry name" value="HRDC-like"/>
    <property type="match status" value="1"/>
</dbReference>
<dbReference type="GO" id="GO:0000175">
    <property type="term" value="F:3'-5'-RNA exonuclease activity"/>
    <property type="evidence" value="ECO:0007669"/>
    <property type="project" value="InterPro"/>
</dbReference>
<dbReference type="PANTHER" id="PTHR12124">
    <property type="entry name" value="POLYMYOSITIS/SCLERODERMA AUTOANTIGEN-RELATED"/>
    <property type="match status" value="1"/>
</dbReference>
<dbReference type="GO" id="GO:0071044">
    <property type="term" value="P:histone mRNA catabolic process"/>
    <property type="evidence" value="ECO:0007669"/>
    <property type="project" value="TreeGrafter"/>
</dbReference>
<keyword evidence="4" id="KW-0378">Hydrolase</keyword>
<evidence type="ECO:0000256" key="1">
    <source>
        <dbReference type="ARBA" id="ARBA00004123"/>
    </source>
</evidence>
<dbReference type="OrthoDB" id="2250022at2759"/>
<keyword evidence="3" id="KW-0540">Nuclease</keyword>
<dbReference type="GO" id="GO:0003727">
    <property type="term" value="F:single-stranded RNA binding"/>
    <property type="evidence" value="ECO:0007669"/>
    <property type="project" value="TreeGrafter"/>
</dbReference>
<dbReference type="SUPFAM" id="SSF53098">
    <property type="entry name" value="Ribonuclease H-like"/>
    <property type="match status" value="1"/>
</dbReference>
<evidence type="ECO:0000256" key="5">
    <source>
        <dbReference type="ARBA" id="ARBA00022835"/>
    </source>
</evidence>
<dbReference type="InterPro" id="IPR010997">
    <property type="entry name" value="HRDC-like_sf"/>
</dbReference>
<organism evidence="11 12">
    <name type="scientific">Coemansia guatemalensis</name>
    <dbReference type="NCBI Taxonomy" id="2761395"/>
    <lineage>
        <taxon>Eukaryota</taxon>
        <taxon>Fungi</taxon>
        <taxon>Fungi incertae sedis</taxon>
        <taxon>Zoopagomycota</taxon>
        <taxon>Kickxellomycotina</taxon>
        <taxon>Kickxellomycetes</taxon>
        <taxon>Kickxellales</taxon>
        <taxon>Kickxellaceae</taxon>
        <taxon>Coemansia</taxon>
    </lineage>
</organism>
<keyword evidence="6" id="KW-0269">Exonuclease</keyword>
<dbReference type="GO" id="GO:0071037">
    <property type="term" value="P:nuclear polyadenylation-dependent snRNA catabolic process"/>
    <property type="evidence" value="ECO:0007669"/>
    <property type="project" value="TreeGrafter"/>
</dbReference>
<evidence type="ECO:0000256" key="7">
    <source>
        <dbReference type="ARBA" id="ARBA00023242"/>
    </source>
</evidence>
<dbReference type="InterPro" id="IPR002562">
    <property type="entry name" value="3'-5'_exonuclease_dom"/>
</dbReference>
<keyword evidence="2" id="KW-0698">rRNA processing</keyword>
<dbReference type="FunFam" id="1.10.150.80:FF:000001">
    <property type="entry name" value="Putative exosome component 10"/>
    <property type="match status" value="1"/>
</dbReference>